<accession>A0A3P1B8G8</accession>
<dbReference type="OrthoDB" id="9773332at2"/>
<dbReference type="Proteomes" id="UP000268372">
    <property type="component" value="Unassembled WGS sequence"/>
</dbReference>
<dbReference type="EMBL" id="RQTJ01000001">
    <property type="protein sequence ID" value="RRA97082.1"/>
    <property type="molecule type" value="Genomic_DNA"/>
</dbReference>
<gene>
    <name evidence="1" type="ORF">EG242_00720</name>
</gene>
<dbReference type="NCBIfam" id="TIGR02757">
    <property type="entry name" value="TIGR02757 family protein"/>
    <property type="match status" value="1"/>
</dbReference>
<dbReference type="AlphaFoldDB" id="A0A3P1B8G8"/>
<dbReference type="Pfam" id="PF09674">
    <property type="entry name" value="DUF2400"/>
    <property type="match status" value="1"/>
</dbReference>
<name>A0A3P1B8G8_9FLAO</name>
<organism evidence="1 2">
    <name type="scientific">Paenimyroides viscosum</name>
    <dbReference type="NCBI Taxonomy" id="2488729"/>
    <lineage>
        <taxon>Bacteria</taxon>
        <taxon>Pseudomonadati</taxon>
        <taxon>Bacteroidota</taxon>
        <taxon>Flavobacteriia</taxon>
        <taxon>Flavobacteriales</taxon>
        <taxon>Flavobacteriaceae</taxon>
        <taxon>Paenimyroides</taxon>
    </lineage>
</organism>
<dbReference type="InterPro" id="IPR014127">
    <property type="entry name" value="CHP02757"/>
</dbReference>
<sequence>MNFEELKDYLDFKADQYNNPNFIETDPIQIPHRYKIKEDIEISGFLAATIAWGNRKMIINSATKMMDAMGNNPYDFVMNASNNQIDAIDTIVHRTFNSEDFRYFIKSLRNIYEQHDGLENVFSANNSTNLQNRISEFKQIFFEIDHPLRTTKHISDPLKGSSSKRINMFLRWVSRKDTNGVDFGIWNTVSPSELSCPLDVHSGNVARALGILNRKQNDQKALMELDEALRKFDPTDPVKYDFALFGLGVFEGIK</sequence>
<dbReference type="RefSeq" id="WP_124898005.1">
    <property type="nucleotide sequence ID" value="NZ_RQTJ01000001.1"/>
</dbReference>
<evidence type="ECO:0000313" key="2">
    <source>
        <dbReference type="Proteomes" id="UP000268372"/>
    </source>
</evidence>
<evidence type="ECO:0000313" key="1">
    <source>
        <dbReference type="EMBL" id="RRA97082.1"/>
    </source>
</evidence>
<protein>
    <submittedName>
        <fullName evidence="1">TIGR02757 family protein</fullName>
    </submittedName>
</protein>
<comment type="caution">
    <text evidence="1">The sequence shown here is derived from an EMBL/GenBank/DDBJ whole genome shotgun (WGS) entry which is preliminary data.</text>
</comment>
<keyword evidence="2" id="KW-1185">Reference proteome</keyword>
<reference evidence="1 2" key="1">
    <citation type="submission" date="2018-11" db="EMBL/GenBank/DDBJ databases">
        <title>Flavobacterium sp. nov., YIM 102796 draft genome.</title>
        <authorList>
            <person name="Li G."/>
            <person name="Jiang Y."/>
        </authorList>
    </citation>
    <scope>NUCLEOTIDE SEQUENCE [LARGE SCALE GENOMIC DNA]</scope>
    <source>
        <strain evidence="1 2">YIM 102796</strain>
    </source>
</reference>
<proteinExistence type="predicted"/>